<feature type="region of interest" description="Disordered" evidence="1">
    <location>
        <begin position="77"/>
        <end position="104"/>
    </location>
</feature>
<proteinExistence type="predicted"/>
<dbReference type="Proteomes" id="UP001159428">
    <property type="component" value="Unassembled WGS sequence"/>
</dbReference>
<reference evidence="2 3" key="1">
    <citation type="submission" date="2022-05" db="EMBL/GenBank/DDBJ databases">
        <authorList>
            <consortium name="Genoscope - CEA"/>
            <person name="William W."/>
        </authorList>
    </citation>
    <scope>NUCLEOTIDE SEQUENCE [LARGE SCALE GENOMIC DNA]</scope>
</reference>
<feature type="region of interest" description="Disordered" evidence="1">
    <location>
        <begin position="25"/>
        <end position="57"/>
    </location>
</feature>
<feature type="compositionally biased region" description="Polar residues" evidence="1">
    <location>
        <begin position="82"/>
        <end position="95"/>
    </location>
</feature>
<feature type="compositionally biased region" description="Polar residues" evidence="1">
    <location>
        <begin position="216"/>
        <end position="227"/>
    </location>
</feature>
<protein>
    <submittedName>
        <fullName evidence="2">Uncharacterized protein</fullName>
    </submittedName>
</protein>
<name>A0AAU9XTY6_9CNID</name>
<evidence type="ECO:0000256" key="1">
    <source>
        <dbReference type="SAM" id="MobiDB-lite"/>
    </source>
</evidence>
<feature type="compositionally biased region" description="Basic and acidic residues" evidence="1">
    <location>
        <begin position="156"/>
        <end position="182"/>
    </location>
</feature>
<gene>
    <name evidence="2" type="ORF">PMEA_00030185</name>
</gene>
<feature type="region of interest" description="Disordered" evidence="1">
    <location>
        <begin position="148"/>
        <end position="228"/>
    </location>
</feature>
<dbReference type="EMBL" id="CALNXJ010000065">
    <property type="protein sequence ID" value="CAH3157806.1"/>
    <property type="molecule type" value="Genomic_DNA"/>
</dbReference>
<organism evidence="2 3">
    <name type="scientific">Pocillopora meandrina</name>
    <dbReference type="NCBI Taxonomy" id="46732"/>
    <lineage>
        <taxon>Eukaryota</taxon>
        <taxon>Metazoa</taxon>
        <taxon>Cnidaria</taxon>
        <taxon>Anthozoa</taxon>
        <taxon>Hexacorallia</taxon>
        <taxon>Scleractinia</taxon>
        <taxon>Astrocoeniina</taxon>
        <taxon>Pocilloporidae</taxon>
        <taxon>Pocillopora</taxon>
    </lineage>
</organism>
<evidence type="ECO:0000313" key="3">
    <source>
        <dbReference type="Proteomes" id="UP001159428"/>
    </source>
</evidence>
<feature type="non-terminal residue" evidence="2">
    <location>
        <position position="384"/>
    </location>
</feature>
<comment type="caution">
    <text evidence="2">The sequence shown here is derived from an EMBL/GenBank/DDBJ whole genome shotgun (WGS) entry which is preliminary data.</text>
</comment>
<feature type="compositionally biased region" description="Polar residues" evidence="1">
    <location>
        <begin position="188"/>
        <end position="205"/>
    </location>
</feature>
<feature type="compositionally biased region" description="Basic residues" evidence="1">
    <location>
        <begin position="29"/>
        <end position="38"/>
    </location>
</feature>
<evidence type="ECO:0000313" key="2">
    <source>
        <dbReference type="EMBL" id="CAH3157806.1"/>
    </source>
</evidence>
<sequence length="384" mass="43822">MFNRAEGCGQWLSANAKRRETKLAPLQGRKTKKTKNKHNFSNLAPRPSVQISSSPLSPRTVKTLRNAKQTKLNRFFKADGRPNSNGCLKNNSAASNREDDLEKKQVKIPVKRHRDNSSSGCSTDIFMTDEQLIDSQENEDHNSTELNISGISHLSDPSDIHDDHSENDFPLRSEPDNDRAFFEAHTLTPPTKKQRTLNSDASFEESNSKDRADSLSLEQEPSQSFHFSQWKKDQMAKCKEIQDRDIAKYSFYNHAGSITSAGRECCHKVDYSNVGETSSETPLFEFTQWAKQQIEACSKIQKETHPPEITPQTSFNSSEQSDSLKFSSRNLTSQAYSEFDFSEWDKNQIKLCRNLQKTRDTEGIAWVDENWDEWIYTAGKMPCT</sequence>
<accession>A0AAU9XTY6</accession>
<keyword evidence="3" id="KW-1185">Reference proteome</keyword>
<dbReference type="AlphaFoldDB" id="A0AAU9XTY6"/>